<evidence type="ECO:0000313" key="2">
    <source>
        <dbReference type="EMBL" id="GBP72515.1"/>
    </source>
</evidence>
<keyword evidence="3" id="KW-1185">Reference proteome</keyword>
<dbReference type="Proteomes" id="UP000299102">
    <property type="component" value="Unassembled WGS sequence"/>
</dbReference>
<name>A0A4C1YDU4_EUMVA</name>
<feature type="region of interest" description="Disordered" evidence="1">
    <location>
        <begin position="13"/>
        <end position="39"/>
    </location>
</feature>
<reference evidence="2 3" key="1">
    <citation type="journal article" date="2019" name="Commun. Biol.">
        <title>The bagworm genome reveals a unique fibroin gene that provides high tensile strength.</title>
        <authorList>
            <person name="Kono N."/>
            <person name="Nakamura H."/>
            <person name="Ohtoshi R."/>
            <person name="Tomita M."/>
            <person name="Numata K."/>
            <person name="Arakawa K."/>
        </authorList>
    </citation>
    <scope>NUCLEOTIDE SEQUENCE [LARGE SCALE GENOMIC DNA]</scope>
</reference>
<proteinExistence type="predicted"/>
<evidence type="ECO:0000313" key="3">
    <source>
        <dbReference type="Proteomes" id="UP000299102"/>
    </source>
</evidence>
<dbReference type="EMBL" id="BGZK01001148">
    <property type="protein sequence ID" value="GBP72515.1"/>
    <property type="molecule type" value="Genomic_DNA"/>
</dbReference>
<accession>A0A4C1YDU4</accession>
<gene>
    <name evidence="2" type="ORF">EVAR_47093_1</name>
</gene>
<sequence length="71" mass="7887">MEDVVLMFYSQSTSSVEEDVNRVHSPSGQDDVESESEGREDHIYCRDKADSAVCFVRLGTGDGEARRAEDS</sequence>
<dbReference type="AlphaFoldDB" id="A0A4C1YDU4"/>
<evidence type="ECO:0000256" key="1">
    <source>
        <dbReference type="SAM" id="MobiDB-lite"/>
    </source>
</evidence>
<comment type="caution">
    <text evidence="2">The sequence shown here is derived from an EMBL/GenBank/DDBJ whole genome shotgun (WGS) entry which is preliminary data.</text>
</comment>
<organism evidence="2 3">
    <name type="scientific">Eumeta variegata</name>
    <name type="common">Bagworm moth</name>
    <name type="synonym">Eumeta japonica</name>
    <dbReference type="NCBI Taxonomy" id="151549"/>
    <lineage>
        <taxon>Eukaryota</taxon>
        <taxon>Metazoa</taxon>
        <taxon>Ecdysozoa</taxon>
        <taxon>Arthropoda</taxon>
        <taxon>Hexapoda</taxon>
        <taxon>Insecta</taxon>
        <taxon>Pterygota</taxon>
        <taxon>Neoptera</taxon>
        <taxon>Endopterygota</taxon>
        <taxon>Lepidoptera</taxon>
        <taxon>Glossata</taxon>
        <taxon>Ditrysia</taxon>
        <taxon>Tineoidea</taxon>
        <taxon>Psychidae</taxon>
        <taxon>Oiketicinae</taxon>
        <taxon>Eumeta</taxon>
    </lineage>
</organism>
<protein>
    <submittedName>
        <fullName evidence="2">Uncharacterized protein</fullName>
    </submittedName>
</protein>